<keyword evidence="2" id="KW-0238">DNA-binding</keyword>
<reference evidence="8" key="1">
    <citation type="journal article" date="2019" name="Int. J. Syst. Evol. Microbiol.">
        <title>The Global Catalogue of Microorganisms (GCM) 10K type strain sequencing project: providing services to taxonomists for standard genome sequencing and annotation.</title>
        <authorList>
            <consortium name="The Broad Institute Genomics Platform"/>
            <consortium name="The Broad Institute Genome Sequencing Center for Infectious Disease"/>
            <person name="Wu L."/>
            <person name="Ma J."/>
        </authorList>
    </citation>
    <scope>NUCLEOTIDE SEQUENCE [LARGE SCALE GENOMIC DNA]</scope>
    <source>
        <strain evidence="8">CCUG 54527</strain>
    </source>
</reference>
<comment type="caution">
    <text evidence="7">The sequence shown here is derived from an EMBL/GenBank/DDBJ whole genome shotgun (WGS) entry which is preliminary data.</text>
</comment>
<dbReference type="PANTHER" id="PTHR24567:SF74">
    <property type="entry name" value="HTH-TYPE TRANSCRIPTIONAL REGULATOR ARCR"/>
    <property type="match status" value="1"/>
</dbReference>
<feature type="domain" description="Cyclic nucleotide-binding" evidence="5">
    <location>
        <begin position="3"/>
        <end position="107"/>
    </location>
</feature>
<keyword evidence="8" id="KW-1185">Reference proteome</keyword>
<dbReference type="InterPro" id="IPR036390">
    <property type="entry name" value="WH_DNA-bd_sf"/>
</dbReference>
<proteinExistence type="predicted"/>
<evidence type="ECO:0000259" key="6">
    <source>
        <dbReference type="PROSITE" id="PS51063"/>
    </source>
</evidence>
<name>A0ABW1LBC8_9BACL</name>
<evidence type="ECO:0000313" key="7">
    <source>
        <dbReference type="EMBL" id="MFC6040611.1"/>
    </source>
</evidence>
<dbReference type="InterPro" id="IPR050397">
    <property type="entry name" value="Env_Response_Regulators"/>
</dbReference>
<dbReference type="EMBL" id="JBHSRI010000025">
    <property type="protein sequence ID" value="MFC6040611.1"/>
    <property type="molecule type" value="Genomic_DNA"/>
</dbReference>
<evidence type="ECO:0000259" key="5">
    <source>
        <dbReference type="PROSITE" id="PS50042"/>
    </source>
</evidence>
<evidence type="ECO:0000256" key="3">
    <source>
        <dbReference type="ARBA" id="ARBA00023159"/>
    </source>
</evidence>
<dbReference type="Pfam" id="PF00027">
    <property type="entry name" value="cNMP_binding"/>
    <property type="match status" value="1"/>
</dbReference>
<evidence type="ECO:0000313" key="8">
    <source>
        <dbReference type="Proteomes" id="UP001596170"/>
    </source>
</evidence>
<dbReference type="RefSeq" id="WP_377735135.1">
    <property type="nucleotide sequence ID" value="NZ_JBHSRI010000025.1"/>
</dbReference>
<dbReference type="PANTHER" id="PTHR24567">
    <property type="entry name" value="CRP FAMILY TRANSCRIPTIONAL REGULATORY PROTEIN"/>
    <property type="match status" value="1"/>
</dbReference>
<dbReference type="Pfam" id="PF13545">
    <property type="entry name" value="HTH_Crp_2"/>
    <property type="match status" value="1"/>
</dbReference>
<keyword evidence="4" id="KW-0804">Transcription</keyword>
<dbReference type="InterPro" id="IPR012318">
    <property type="entry name" value="HTH_CRP"/>
</dbReference>
<dbReference type="SUPFAM" id="SSF51206">
    <property type="entry name" value="cAMP-binding domain-like"/>
    <property type="match status" value="1"/>
</dbReference>
<dbReference type="InterPro" id="IPR036388">
    <property type="entry name" value="WH-like_DNA-bd_sf"/>
</dbReference>
<dbReference type="SMART" id="SM00100">
    <property type="entry name" value="cNMP"/>
    <property type="match status" value="1"/>
</dbReference>
<dbReference type="CDD" id="cd00092">
    <property type="entry name" value="HTH_CRP"/>
    <property type="match status" value="1"/>
</dbReference>
<dbReference type="SMART" id="SM00419">
    <property type="entry name" value="HTH_CRP"/>
    <property type="match status" value="1"/>
</dbReference>
<keyword evidence="1" id="KW-0805">Transcription regulation</keyword>
<dbReference type="CDD" id="cd00038">
    <property type="entry name" value="CAP_ED"/>
    <property type="match status" value="1"/>
</dbReference>
<dbReference type="PROSITE" id="PS51063">
    <property type="entry name" value="HTH_CRP_2"/>
    <property type="match status" value="1"/>
</dbReference>
<dbReference type="Gene3D" id="2.60.120.10">
    <property type="entry name" value="Jelly Rolls"/>
    <property type="match status" value="1"/>
</dbReference>
<dbReference type="SUPFAM" id="SSF46785">
    <property type="entry name" value="Winged helix' DNA-binding domain"/>
    <property type="match status" value="1"/>
</dbReference>
<accession>A0ABW1LBC8</accession>
<dbReference type="Proteomes" id="UP001596170">
    <property type="component" value="Unassembled WGS sequence"/>
</dbReference>
<dbReference type="Gene3D" id="1.10.10.10">
    <property type="entry name" value="Winged helix-like DNA-binding domain superfamily/Winged helix DNA-binding domain"/>
    <property type="match status" value="1"/>
</dbReference>
<dbReference type="InterPro" id="IPR000595">
    <property type="entry name" value="cNMP-bd_dom"/>
</dbReference>
<dbReference type="InterPro" id="IPR018490">
    <property type="entry name" value="cNMP-bd_dom_sf"/>
</dbReference>
<feature type="domain" description="HTH crp-type" evidence="6">
    <location>
        <begin position="138"/>
        <end position="211"/>
    </location>
</feature>
<evidence type="ECO:0000256" key="4">
    <source>
        <dbReference type="ARBA" id="ARBA00023163"/>
    </source>
</evidence>
<evidence type="ECO:0000256" key="1">
    <source>
        <dbReference type="ARBA" id="ARBA00023015"/>
    </source>
</evidence>
<evidence type="ECO:0000256" key="2">
    <source>
        <dbReference type="ARBA" id="ARBA00023125"/>
    </source>
</evidence>
<organism evidence="7 8">
    <name type="scientific">Paenisporosarcina macmurdoensis</name>
    <dbReference type="NCBI Taxonomy" id="212659"/>
    <lineage>
        <taxon>Bacteria</taxon>
        <taxon>Bacillati</taxon>
        <taxon>Bacillota</taxon>
        <taxon>Bacilli</taxon>
        <taxon>Bacillales</taxon>
        <taxon>Caryophanaceae</taxon>
        <taxon>Paenisporosarcina</taxon>
    </lineage>
</organism>
<dbReference type="InterPro" id="IPR014710">
    <property type="entry name" value="RmlC-like_jellyroll"/>
</dbReference>
<dbReference type="PROSITE" id="PS50042">
    <property type="entry name" value="CNMP_BINDING_3"/>
    <property type="match status" value="1"/>
</dbReference>
<gene>
    <name evidence="7" type="ORF">ACFPYN_14380</name>
</gene>
<protein>
    <submittedName>
        <fullName evidence="7">Crp/Fnr family transcriptional regulator</fullName>
    </submittedName>
</protein>
<sequence>MNNVNELSPELKELLTIQHTIKEYEKDAYLFQEGDTINGIYLVQSGKVQIGKVTPDGRELTLRICGPNQLVGEITLFSPLSKYMLDAKALETVICIRITVEAIEEALLTKPQIAITLLKWMGLNHQKTQTRFRDLLLHGKRGALYSTLIRMSNSYGVKKPEGILIDHLFTNQELANFCGMAREVVNRLLGEMKKDGHISMVEGKILIHNLAHLKSEIKCEDCPIAFCRID</sequence>
<keyword evidence="3" id="KW-0010">Activator</keyword>